<accession>A0A9W4SF26</accession>
<gene>
    <name evidence="4" type="ORF">FWILDA_LOCUS2456</name>
</gene>
<sequence length="240" mass="27332">MSEINTTISKNVYNNISLCNSSIQQRHRTTPTQLQFLESYFQNIDDFPDSNMRKKIAQKLNMPSKSVHICLPLLSETLDNVSACQHHQQQHYLTNFASLKLPPLRNFADKSYARRHKSSKDITLPPLHLAVPQILLGSRKVVKYHMNNYGCKTPTQSIHYTYNIHSNQFSQPPLAQSKQQERNQSNVVNDDSEPTVTAKNVSKLSYCPIFTTTNTSSILTSFNLSPGALRCGLYHVHHHP</sequence>
<evidence type="ECO:0000259" key="3">
    <source>
        <dbReference type="Pfam" id="PF00046"/>
    </source>
</evidence>
<keyword evidence="5" id="KW-1185">Reference proteome</keyword>
<feature type="region of interest" description="Disordered" evidence="2">
    <location>
        <begin position="169"/>
        <end position="194"/>
    </location>
</feature>
<dbReference type="SUPFAM" id="SSF46689">
    <property type="entry name" value="Homeodomain-like"/>
    <property type="match status" value="1"/>
</dbReference>
<dbReference type="Gene3D" id="1.10.10.60">
    <property type="entry name" value="Homeodomain-like"/>
    <property type="match status" value="1"/>
</dbReference>
<reference evidence="4" key="1">
    <citation type="submission" date="2022-08" db="EMBL/GenBank/DDBJ databases">
        <authorList>
            <person name="Kallberg Y."/>
            <person name="Tangrot J."/>
            <person name="Rosling A."/>
        </authorList>
    </citation>
    <scope>NUCLEOTIDE SEQUENCE</scope>
    <source>
        <strain evidence="4">Wild A</strain>
    </source>
</reference>
<dbReference type="GO" id="GO:0003677">
    <property type="term" value="F:DNA binding"/>
    <property type="evidence" value="ECO:0007669"/>
    <property type="project" value="UniProtKB-KW"/>
</dbReference>
<protein>
    <submittedName>
        <fullName evidence="4">3825_t:CDS:1</fullName>
    </submittedName>
</protein>
<dbReference type="GO" id="GO:0005634">
    <property type="term" value="C:nucleus"/>
    <property type="evidence" value="ECO:0007669"/>
    <property type="project" value="UniProtKB-SubCell"/>
</dbReference>
<dbReference type="AlphaFoldDB" id="A0A9W4SF26"/>
<organism evidence="4 5">
    <name type="scientific">Funneliformis geosporum</name>
    <dbReference type="NCBI Taxonomy" id="1117311"/>
    <lineage>
        <taxon>Eukaryota</taxon>
        <taxon>Fungi</taxon>
        <taxon>Fungi incertae sedis</taxon>
        <taxon>Mucoromycota</taxon>
        <taxon>Glomeromycotina</taxon>
        <taxon>Glomeromycetes</taxon>
        <taxon>Glomerales</taxon>
        <taxon>Glomeraceae</taxon>
        <taxon>Funneliformis</taxon>
    </lineage>
</organism>
<dbReference type="Proteomes" id="UP001153678">
    <property type="component" value="Unassembled WGS sequence"/>
</dbReference>
<dbReference type="OrthoDB" id="6159439at2759"/>
<dbReference type="Pfam" id="PF00046">
    <property type="entry name" value="Homeodomain"/>
    <property type="match status" value="1"/>
</dbReference>
<dbReference type="InterPro" id="IPR001356">
    <property type="entry name" value="HD"/>
</dbReference>
<evidence type="ECO:0000313" key="5">
    <source>
        <dbReference type="Proteomes" id="UP001153678"/>
    </source>
</evidence>
<dbReference type="InterPro" id="IPR009057">
    <property type="entry name" value="Homeodomain-like_sf"/>
</dbReference>
<proteinExistence type="predicted"/>
<comment type="caution">
    <text evidence="4">The sequence shown here is derived from an EMBL/GenBank/DDBJ whole genome shotgun (WGS) entry which is preliminary data.</text>
</comment>
<dbReference type="CDD" id="cd00086">
    <property type="entry name" value="homeodomain"/>
    <property type="match status" value="1"/>
</dbReference>
<evidence type="ECO:0000256" key="1">
    <source>
        <dbReference type="RuleBase" id="RU000682"/>
    </source>
</evidence>
<dbReference type="EMBL" id="CAMKVN010000284">
    <property type="protein sequence ID" value="CAI2166202.1"/>
    <property type="molecule type" value="Genomic_DNA"/>
</dbReference>
<keyword evidence="1" id="KW-0539">Nucleus</keyword>
<feature type="domain" description="Homeobox" evidence="3">
    <location>
        <begin position="25"/>
        <end position="69"/>
    </location>
</feature>
<comment type="subcellular location">
    <subcellularLocation>
        <location evidence="1">Nucleus</location>
    </subcellularLocation>
</comment>
<evidence type="ECO:0000313" key="4">
    <source>
        <dbReference type="EMBL" id="CAI2166202.1"/>
    </source>
</evidence>
<name>A0A9W4SF26_9GLOM</name>
<evidence type="ECO:0000256" key="2">
    <source>
        <dbReference type="SAM" id="MobiDB-lite"/>
    </source>
</evidence>
<keyword evidence="1" id="KW-0238">DNA-binding</keyword>
<keyword evidence="1" id="KW-0371">Homeobox</keyword>